<dbReference type="PRINTS" id="PR01437">
    <property type="entry name" value="NUOXDRDTASE4"/>
</dbReference>
<feature type="transmembrane region" description="Helical" evidence="10">
    <location>
        <begin position="441"/>
        <end position="462"/>
    </location>
</feature>
<geneLocation type="mitochondrion" evidence="12"/>
<evidence type="ECO:0000256" key="7">
    <source>
        <dbReference type="ARBA" id="ARBA00022989"/>
    </source>
</evidence>
<dbReference type="EMBL" id="LC133169">
    <property type="protein sequence ID" value="BAV58178.1"/>
    <property type="molecule type" value="Genomic_DNA"/>
</dbReference>
<organism evidence="12">
    <name type="scientific">Cacospongia mycofijiensis</name>
    <dbReference type="NCBI Taxonomy" id="1162744"/>
    <lineage>
        <taxon>Eukaryota</taxon>
        <taxon>Metazoa</taxon>
        <taxon>Porifera</taxon>
        <taxon>Demospongiae</taxon>
        <taxon>Keratosa</taxon>
        <taxon>Dictyoceratida</taxon>
        <taxon>Thorectidae</taxon>
        <taxon>Thorectinae</taxon>
        <taxon>Cacospongia</taxon>
    </lineage>
</organism>
<dbReference type="GO" id="GO:0003954">
    <property type="term" value="F:NADH dehydrogenase activity"/>
    <property type="evidence" value="ECO:0007669"/>
    <property type="project" value="TreeGrafter"/>
</dbReference>
<dbReference type="InterPro" id="IPR010227">
    <property type="entry name" value="NADH_Q_OxRdtase_chainM/4"/>
</dbReference>
<keyword evidence="10" id="KW-0520">NAD</keyword>
<dbReference type="NCBIfam" id="TIGR01972">
    <property type="entry name" value="NDH_I_M"/>
    <property type="match status" value="1"/>
</dbReference>
<feature type="transmembrane region" description="Helical" evidence="10">
    <location>
        <begin position="257"/>
        <end position="281"/>
    </location>
</feature>
<dbReference type="GO" id="GO:0042773">
    <property type="term" value="P:ATP synthesis coupled electron transport"/>
    <property type="evidence" value="ECO:0007669"/>
    <property type="project" value="InterPro"/>
</dbReference>
<evidence type="ECO:0000256" key="9">
    <source>
        <dbReference type="ARBA" id="ARBA00049551"/>
    </source>
</evidence>
<feature type="transmembrane region" description="Helical" evidence="10">
    <location>
        <begin position="319"/>
        <end position="342"/>
    </location>
</feature>
<evidence type="ECO:0000256" key="10">
    <source>
        <dbReference type="RuleBase" id="RU003297"/>
    </source>
</evidence>
<feature type="transmembrane region" description="Helical" evidence="10">
    <location>
        <begin position="362"/>
        <end position="384"/>
    </location>
</feature>
<accession>A0A1C9ZRM1</accession>
<dbReference type="GO" id="GO:0048039">
    <property type="term" value="F:ubiquinone binding"/>
    <property type="evidence" value="ECO:0007669"/>
    <property type="project" value="TreeGrafter"/>
</dbReference>
<dbReference type="EC" id="7.1.1.2" evidence="4 10"/>
<evidence type="ECO:0000256" key="6">
    <source>
        <dbReference type="ARBA" id="ARBA00022692"/>
    </source>
</evidence>
<keyword evidence="10" id="KW-0679">Respiratory chain</keyword>
<proteinExistence type="inferred from homology"/>
<keyword evidence="10" id="KW-0249">Electron transport</keyword>
<feature type="domain" description="NADH:quinone oxidoreductase/Mrp antiporter transmembrane" evidence="11">
    <location>
        <begin position="123"/>
        <end position="409"/>
    </location>
</feature>
<feature type="transmembrane region" description="Helical" evidence="10">
    <location>
        <begin position="105"/>
        <end position="122"/>
    </location>
</feature>
<evidence type="ECO:0000256" key="2">
    <source>
        <dbReference type="ARBA" id="ARBA00004141"/>
    </source>
</evidence>
<comment type="catalytic activity">
    <reaction evidence="9 10">
        <text>a ubiquinone + NADH + 5 H(+)(in) = a ubiquinol + NAD(+) + 4 H(+)(out)</text>
        <dbReference type="Rhea" id="RHEA:29091"/>
        <dbReference type="Rhea" id="RHEA-COMP:9565"/>
        <dbReference type="Rhea" id="RHEA-COMP:9566"/>
        <dbReference type="ChEBI" id="CHEBI:15378"/>
        <dbReference type="ChEBI" id="CHEBI:16389"/>
        <dbReference type="ChEBI" id="CHEBI:17976"/>
        <dbReference type="ChEBI" id="CHEBI:57540"/>
        <dbReference type="ChEBI" id="CHEBI:57945"/>
        <dbReference type="EC" id="7.1.1.2"/>
    </reaction>
</comment>
<gene>
    <name evidence="12" type="primary">ND4</name>
</gene>
<keyword evidence="10 12" id="KW-0496">Mitochondrion</keyword>
<feature type="transmembrane region" description="Helical" evidence="10">
    <location>
        <begin position="201"/>
        <end position="223"/>
    </location>
</feature>
<feature type="transmembrane region" description="Helical" evidence="10">
    <location>
        <begin position="230"/>
        <end position="251"/>
    </location>
</feature>
<feature type="transmembrane region" description="Helical" evidence="10">
    <location>
        <begin position="29"/>
        <end position="49"/>
    </location>
</feature>
<evidence type="ECO:0000256" key="4">
    <source>
        <dbReference type="ARBA" id="ARBA00012944"/>
    </source>
</evidence>
<feature type="transmembrane region" description="Helical" evidence="10">
    <location>
        <begin position="396"/>
        <end position="420"/>
    </location>
</feature>
<evidence type="ECO:0000256" key="5">
    <source>
        <dbReference type="ARBA" id="ARBA00021006"/>
    </source>
</evidence>
<reference evidence="12" key="1">
    <citation type="submission" date="2016-03" db="EMBL/GenBank/DDBJ databases">
        <title>Complete mitochondrial genome of Cacospongia mycofijiensis (Dictyoceratida: Demospongiae).</title>
        <authorList>
            <person name="Aoyama H."/>
            <person name="Saitoh S."/>
            <person name="Paku S."/>
            <person name="Shinzato N."/>
        </authorList>
    </citation>
    <scope>NUCLEOTIDE SEQUENCE</scope>
    <source>
        <strain evidence="12">IE_140609_001</strain>
    </source>
</reference>
<keyword evidence="10" id="KW-0813">Transport</keyword>
<feature type="transmembrane region" description="Helical" evidence="10">
    <location>
        <begin position="69"/>
        <end position="93"/>
    </location>
</feature>
<dbReference type="GeneID" id="29061253"/>
<keyword evidence="8 10" id="KW-0472">Membrane</keyword>
<dbReference type="GO" id="GO:0031966">
    <property type="term" value="C:mitochondrial membrane"/>
    <property type="evidence" value="ECO:0007669"/>
    <property type="project" value="UniProtKB-SubCell"/>
</dbReference>
<evidence type="ECO:0000256" key="8">
    <source>
        <dbReference type="ARBA" id="ARBA00023136"/>
    </source>
</evidence>
<dbReference type="Pfam" id="PF00361">
    <property type="entry name" value="Proton_antipo_M"/>
    <property type="match status" value="1"/>
</dbReference>
<evidence type="ECO:0000313" key="12">
    <source>
        <dbReference type="EMBL" id="BAV58178.1"/>
    </source>
</evidence>
<keyword evidence="6 10" id="KW-0812">Transmembrane</keyword>
<evidence type="ECO:0000256" key="1">
    <source>
        <dbReference type="ARBA" id="ARBA00003257"/>
    </source>
</evidence>
<dbReference type="InterPro" id="IPR003918">
    <property type="entry name" value="NADH_UbQ_OxRdtase"/>
</dbReference>
<dbReference type="AlphaFoldDB" id="A0A1C9ZRM1"/>
<feature type="transmembrane region" description="Helical" evidence="10">
    <location>
        <begin position="293"/>
        <end position="313"/>
    </location>
</feature>
<name>A0A1C9ZRM1_9METZ</name>
<feature type="transmembrane region" description="Helical" evidence="10">
    <location>
        <begin position="128"/>
        <end position="146"/>
    </location>
</feature>
<dbReference type="RefSeq" id="YP_009298766.1">
    <property type="nucleotide sequence ID" value="NC_031192.1"/>
</dbReference>
<dbReference type="GO" id="GO:0008137">
    <property type="term" value="F:NADH dehydrogenase (ubiquinone) activity"/>
    <property type="evidence" value="ECO:0007669"/>
    <property type="project" value="UniProtKB-UniRule"/>
</dbReference>
<comment type="subcellular location">
    <subcellularLocation>
        <location evidence="2">Membrane</location>
        <topology evidence="2">Multi-pass membrane protein</topology>
    </subcellularLocation>
    <subcellularLocation>
        <location evidence="10">Mitochondrion membrane</location>
        <topology evidence="10">Multi-pass membrane protein</topology>
    </subcellularLocation>
</comment>
<evidence type="ECO:0000259" key="11">
    <source>
        <dbReference type="Pfam" id="PF00361"/>
    </source>
</evidence>
<dbReference type="PANTHER" id="PTHR43507">
    <property type="entry name" value="NADH-UBIQUINONE OXIDOREDUCTASE CHAIN 4"/>
    <property type="match status" value="1"/>
</dbReference>
<keyword evidence="7 10" id="KW-1133">Transmembrane helix</keyword>
<protein>
    <recommendedName>
        <fullName evidence="5 10">NADH-ubiquinone oxidoreductase chain 4</fullName>
        <ecNumber evidence="4 10">7.1.1.2</ecNumber>
    </recommendedName>
</protein>
<dbReference type="GO" id="GO:0015990">
    <property type="term" value="P:electron transport coupled proton transport"/>
    <property type="evidence" value="ECO:0007669"/>
    <property type="project" value="TreeGrafter"/>
</dbReference>
<keyword evidence="10" id="KW-0830">Ubiquinone</keyword>
<dbReference type="PANTHER" id="PTHR43507:SF1">
    <property type="entry name" value="NADH-UBIQUINONE OXIDOREDUCTASE CHAIN 4"/>
    <property type="match status" value="1"/>
</dbReference>
<comment type="similarity">
    <text evidence="3 10">Belongs to the complex I subunit 4 family.</text>
</comment>
<dbReference type="InterPro" id="IPR001750">
    <property type="entry name" value="ND/Mrp_TM"/>
</dbReference>
<comment type="function">
    <text evidence="1">Core subunit of the mitochondrial membrane respiratory chain NADH dehydrogenase (Complex I) that is believed to belong to the minimal assembly required for catalysis. Complex I functions in the transfer of electrons from NADH to the respiratory chain. The immediate electron acceptor for the enzyme is believed to be ubiquinone.</text>
</comment>
<sequence length="469" mass="53480">MLKLVLITPFLALSHLWIISEKEVVQLKWSALVWSFILFIEIFLLGGALQEGFSCFQDRGEFTQLRWGVFGVDGLSYCFLLLVLLLLPICILVSWESIKYLVREFLICLFVLSWLLIGVFTIMDILGFYILFEAVLIPMFLIVVLWGSREEKIRAGFYFFFFTFFGSVFLLLGIIILYIKVGGTDYMYIYNYKINNYWQCLLFILFFLGFAIKVPLFPFHIWLPQAHVEAPVAGSVLLAGILLKLGGYGFLRFSLGLFPLGAEYCSSFVLTLGLLAVIYGSLITCRQVDLKRVVAYSSVAHMGVVVLGLFSLTSEGEIGGIYLMFAHGLVSPGLFIAVTCLYDRYNTRLIRYYRGIWVKMPVFCFFFFLLTLANLGLPLSLNFVGEFLCLMGLFQYSWYFGLFSCLSVVLSAVYSLYLYNRVAFGAHSKYMVGGRDLNRREVYVFVVLLCLVYLLGISPNVLGNCLTFY</sequence>
<feature type="transmembrane region" description="Helical" evidence="10">
    <location>
        <begin position="158"/>
        <end position="181"/>
    </location>
</feature>
<evidence type="ECO:0000256" key="3">
    <source>
        <dbReference type="ARBA" id="ARBA00009025"/>
    </source>
</evidence>
<comment type="function">
    <text evidence="10">Core subunit of the mitochondrial membrane respiratory chain NADH dehydrogenase (Complex I) which catalyzes electron transfer from NADH through the respiratory chain, using ubiquinone as an electron acceptor. Essential for the catalytic activity and assembly of complex I.</text>
</comment>